<dbReference type="CDD" id="cd00303">
    <property type="entry name" value="retropepsin_like"/>
    <property type="match status" value="1"/>
</dbReference>
<dbReference type="PANTHER" id="PTHR37984">
    <property type="entry name" value="PROTEIN CBG26694"/>
    <property type="match status" value="1"/>
</dbReference>
<dbReference type="PANTHER" id="PTHR37984:SF5">
    <property type="entry name" value="PROTEIN NYNRIN-LIKE"/>
    <property type="match status" value="1"/>
</dbReference>
<dbReference type="InterPro" id="IPR036397">
    <property type="entry name" value="RNaseH_sf"/>
</dbReference>
<evidence type="ECO:0000313" key="9">
    <source>
        <dbReference type="EMBL" id="ABA94261.1"/>
    </source>
</evidence>
<dbReference type="InterPro" id="IPR000477">
    <property type="entry name" value="RT_dom"/>
</dbReference>
<dbReference type="InterPro" id="IPR012337">
    <property type="entry name" value="RNaseH-like_sf"/>
</dbReference>
<dbReference type="InterPro" id="IPR043128">
    <property type="entry name" value="Rev_trsase/Diguanyl_cyclase"/>
</dbReference>
<name>Q2R2N6_ORYSJ</name>
<dbReference type="Gene3D" id="3.30.70.270">
    <property type="match status" value="2"/>
</dbReference>
<keyword evidence="4" id="KW-0378">Hydrolase</keyword>
<dbReference type="Pfam" id="PF24626">
    <property type="entry name" value="SH3_Tf2-1"/>
    <property type="match status" value="1"/>
</dbReference>
<gene>
    <name evidence="9" type="ordered locus">LOC_Os11g35200</name>
</gene>
<evidence type="ECO:0000256" key="4">
    <source>
        <dbReference type="ARBA" id="ARBA00022759"/>
    </source>
</evidence>
<dbReference type="CDD" id="cd09274">
    <property type="entry name" value="RNase_HI_RT_Ty3"/>
    <property type="match status" value="1"/>
</dbReference>
<evidence type="ECO:0000256" key="2">
    <source>
        <dbReference type="ARBA" id="ARBA00022695"/>
    </source>
</evidence>
<keyword evidence="1" id="KW-0808">Transferase</keyword>
<dbReference type="Pfam" id="PF17919">
    <property type="entry name" value="RT_RNaseH_2"/>
    <property type="match status" value="1"/>
</dbReference>
<dbReference type="GO" id="GO:0015074">
    <property type="term" value="P:DNA integration"/>
    <property type="evidence" value="ECO:0007669"/>
    <property type="project" value="InterPro"/>
</dbReference>
<protein>
    <submittedName>
        <fullName evidence="9">Retrotransposon protein, putative, unclassified</fullName>
    </submittedName>
</protein>
<dbReference type="InterPro" id="IPR021109">
    <property type="entry name" value="Peptidase_aspartic_dom_sf"/>
</dbReference>
<dbReference type="GO" id="GO:0004519">
    <property type="term" value="F:endonuclease activity"/>
    <property type="evidence" value="ECO:0007669"/>
    <property type="project" value="UniProtKB-KW"/>
</dbReference>
<evidence type="ECO:0000256" key="5">
    <source>
        <dbReference type="ARBA" id="ARBA00023268"/>
    </source>
</evidence>
<feature type="domain" description="Reverse transcriptase" evidence="7">
    <location>
        <begin position="563"/>
        <end position="742"/>
    </location>
</feature>
<dbReference type="InterPro" id="IPR041577">
    <property type="entry name" value="RT_RNaseH_2"/>
</dbReference>
<keyword evidence="4" id="KW-0255">Endonuclease</keyword>
<dbReference type="SUPFAM" id="SSF50630">
    <property type="entry name" value="Acid proteases"/>
    <property type="match status" value="1"/>
</dbReference>
<dbReference type="Gene3D" id="3.10.10.10">
    <property type="entry name" value="HIV Type 1 Reverse Transcriptase, subunit A, domain 1"/>
    <property type="match status" value="1"/>
</dbReference>
<dbReference type="FunFam" id="3.30.70.270:FF:000020">
    <property type="entry name" value="Transposon Tf2-6 polyprotein-like Protein"/>
    <property type="match status" value="1"/>
</dbReference>
<reference evidence="9" key="2">
    <citation type="submission" date="2005-04" db="EMBL/GenBank/DDBJ databases">
        <authorList>
            <person name="Buell C.R."/>
            <person name="Wing R.A."/>
            <person name="McCombie W.A."/>
            <person name="Ouyang S."/>
        </authorList>
    </citation>
    <scope>NUCLEOTIDE SEQUENCE</scope>
</reference>
<evidence type="ECO:0000256" key="6">
    <source>
        <dbReference type="SAM" id="MobiDB-lite"/>
    </source>
</evidence>
<keyword evidence="2" id="KW-0548">Nucleotidyltransferase</keyword>
<feature type="domain" description="Integrase catalytic" evidence="8">
    <location>
        <begin position="1061"/>
        <end position="1223"/>
    </location>
</feature>
<evidence type="ECO:0000259" key="8">
    <source>
        <dbReference type="PROSITE" id="PS50994"/>
    </source>
</evidence>
<reference evidence="9" key="3">
    <citation type="submission" date="2006-01" db="EMBL/GenBank/DDBJ databases">
        <authorList>
            <person name="Buell R."/>
        </authorList>
    </citation>
    <scope>NUCLEOTIDE SEQUENCE</scope>
</reference>
<feature type="region of interest" description="Disordered" evidence="6">
    <location>
        <begin position="72"/>
        <end position="146"/>
    </location>
</feature>
<dbReference type="Pfam" id="PF08284">
    <property type="entry name" value="RVP_2"/>
    <property type="match status" value="1"/>
</dbReference>
<dbReference type="Gene3D" id="3.30.420.10">
    <property type="entry name" value="Ribonuclease H-like superfamily/Ribonuclease H"/>
    <property type="match status" value="1"/>
</dbReference>
<reference evidence="9" key="1">
    <citation type="journal article" date="2005" name="BMC Biol.">
        <title>The sequence of rice chromosomes 11 and 12, rich in disease resistance genes and recent gene duplications.</title>
        <authorList>
            <consortium name="The rice chromosomes 11 and 12 sequencing consortia"/>
        </authorList>
    </citation>
    <scope>NUCLEOTIDE SEQUENCE [LARGE SCALE GENOMIC DNA]</scope>
</reference>
<dbReference type="Gene3D" id="2.40.70.10">
    <property type="entry name" value="Acid Proteases"/>
    <property type="match status" value="1"/>
</dbReference>
<dbReference type="SUPFAM" id="SSF56672">
    <property type="entry name" value="DNA/RNA polymerases"/>
    <property type="match status" value="1"/>
</dbReference>
<keyword evidence="5" id="KW-0511">Multifunctional enzyme</keyword>
<dbReference type="InterPro" id="IPR050951">
    <property type="entry name" value="Retrovirus_Pol_polyprotein"/>
</dbReference>
<keyword evidence="3" id="KW-0540">Nuclease</keyword>
<dbReference type="CDD" id="cd01647">
    <property type="entry name" value="RT_LTR"/>
    <property type="match status" value="1"/>
</dbReference>
<proteinExistence type="predicted"/>
<organism evidence="9">
    <name type="scientific">Oryza sativa subsp. japonica</name>
    <name type="common">Rice</name>
    <dbReference type="NCBI Taxonomy" id="39947"/>
    <lineage>
        <taxon>Eukaryota</taxon>
        <taxon>Viridiplantae</taxon>
        <taxon>Streptophyta</taxon>
        <taxon>Embryophyta</taxon>
        <taxon>Tracheophyta</taxon>
        <taxon>Spermatophyta</taxon>
        <taxon>Magnoliopsida</taxon>
        <taxon>Liliopsida</taxon>
        <taxon>Poales</taxon>
        <taxon>Poaceae</taxon>
        <taxon>BOP clade</taxon>
        <taxon>Oryzoideae</taxon>
        <taxon>Oryzeae</taxon>
        <taxon>Oryzinae</taxon>
        <taxon>Oryza</taxon>
        <taxon>Oryza sativa</taxon>
    </lineage>
</organism>
<dbReference type="InterPro" id="IPR001584">
    <property type="entry name" value="Integrase_cat-core"/>
</dbReference>
<dbReference type="Pfam" id="PF00078">
    <property type="entry name" value="RVT_1"/>
    <property type="match status" value="1"/>
</dbReference>
<dbReference type="InterPro" id="IPR043502">
    <property type="entry name" value="DNA/RNA_pol_sf"/>
</dbReference>
<evidence type="ECO:0000259" key="7">
    <source>
        <dbReference type="PROSITE" id="PS50878"/>
    </source>
</evidence>
<dbReference type="GO" id="GO:0016779">
    <property type="term" value="F:nucleotidyltransferase activity"/>
    <property type="evidence" value="ECO:0007669"/>
    <property type="project" value="UniProtKB-KW"/>
</dbReference>
<dbReference type="SUPFAM" id="SSF53098">
    <property type="entry name" value="Ribonuclease H-like"/>
    <property type="match status" value="1"/>
</dbReference>
<dbReference type="GO" id="GO:0003676">
    <property type="term" value="F:nucleic acid binding"/>
    <property type="evidence" value="ECO:0007669"/>
    <property type="project" value="InterPro"/>
</dbReference>
<evidence type="ECO:0000256" key="1">
    <source>
        <dbReference type="ARBA" id="ARBA00022679"/>
    </source>
</evidence>
<evidence type="ECO:0000256" key="3">
    <source>
        <dbReference type="ARBA" id="ARBA00022722"/>
    </source>
</evidence>
<dbReference type="PROSITE" id="PS50878">
    <property type="entry name" value="RT_POL"/>
    <property type="match status" value="1"/>
</dbReference>
<feature type="region of interest" description="Disordered" evidence="6">
    <location>
        <begin position="1323"/>
        <end position="1369"/>
    </location>
</feature>
<feature type="compositionally biased region" description="Polar residues" evidence="6">
    <location>
        <begin position="1325"/>
        <end position="1339"/>
    </location>
</feature>
<accession>Q2R2N6</accession>
<dbReference type="InterPro" id="IPR056924">
    <property type="entry name" value="SH3_Tf2-1"/>
</dbReference>
<dbReference type="PROSITE" id="PS50994">
    <property type="entry name" value="INTEGRASE"/>
    <property type="match status" value="1"/>
</dbReference>
<sequence length="1369" mass="153159">MEKQNNDFGKILAEIQESLVSLNNKQAETQAVVAKLDAGVNGWHPQVESAIHDLRAEVGDLRQQLDLVGKMNQASSSALSPRVPLTDEERKASLLPTPPPTSQPAAAEDRKVPLLPTPPPTTQPMMAEGGSKWANGHHSATQLRGRVSGVHLTQNLAPGKGMFDSNPTHKGNFNFAQKFEGASWGSEEFDFEQGERQYSHRVPKLDFPKFDGSDPQDWRMKCEHYFDVNNTFLGLWEEVLETADGNSGNSGKEQKKIEGGMLHRPNSVFKGAYPLPAPPVRSGGSGVKFEDKRETEIKRGTNSVDKIGALKAQRRAQGLCYLCAEKWSPTHKCANTVQLHAVQELFTIMAISVHAMRGSEHRGSMRMLGQIQGKEILILVDSGSTASFISKKLAAGLVGVQGLPTKVQVKVADGAVLHCQSVIQNCEWVSQGHMFCTDFKVLALGNYDVILGMDWLMQHSPMTVDWSTRTLTLKELDKKLAVANLVQFCLVTDDVQTEIIPEAVQKLLADNVSIFDEPEGLQPQRPFDHTIPLIPGAMPVNVRPYRYTPSQKDEIENQVQEMLAKGIIQPSSSPFSSPVLLVKKKDGSWRFCVDYRHLNAITVKNKYPLPIIDELLDELAGVQWFTKLDLRAGYHQIIMHIEDEHKTAFQTHHGHFEFRVIPFGLTSAPATFQSVMNNILSSLLRKCVLVFVDDILIYSRTLEEHLVHLQTVFQILHKHQLKVKKSKCSFAQQKLAYLGHIISPNGVSTDSDKIAVVQSWPVPSSVKELRSFLGLAGYYRKFVRNYGILSKPLTNLLKKGQLYLWTSATDQAFQAIKHALVTAPVLAMPDFSIPFVVETDASDKGMGAVLMQNNHPIAFLSKALGPRHLGLSTYEKESLAIMMAVDHWRPYLQHAEFFIKTDHRSLAFLDNQRLTTPWQHKALTKLLGLRYQIIYKKGSDNRVADALSRYPLGHQVELSALSVALPAWIQEVVDGYQQDTDACCKIQTLCINSGAVLDFSLKDGVLYYKNRIWIGNNTSLQHKILANLHSSAVGGHSGIQSCTVCQQAKPEHVKYPGMLQLLPVPAHAWQIVSLDFIEGLPRSATFNCILVVVDKFSKYNHFVPLSHPFTALDVAEAYMQHIHRLHGLPQSLISDRDRIFTSTLWTILFRLAGTQLRMSSSYHPQTDGQTEHANQCLETYLRCFVHACPSQWSRWLALAEYWYNTSFHSALGTTPFEVLERVGEVAYKLALPATSLIHPVIHVSQLKKALAPGEHVHAPLPVLRPTIADPPQPVHVLERRFIRKGAKMVEQVLVQWAGDDDAVRTWENPHELRRRFPSAEAWGQASAQGGKNVMTSSSPCDPEVQDIQTRRSTRARRPTSKFPQSEWTR</sequence>
<dbReference type="EMBL" id="DP000010">
    <property type="protein sequence ID" value="ABA94261.1"/>
    <property type="molecule type" value="Genomic_DNA"/>
</dbReference>